<keyword evidence="2" id="KW-0596">Phosphopantetheine</keyword>
<proteinExistence type="predicted"/>
<dbReference type="SUPFAM" id="SSF52777">
    <property type="entry name" value="CoA-dependent acyltransferases"/>
    <property type="match status" value="2"/>
</dbReference>
<dbReference type="GO" id="GO:0005737">
    <property type="term" value="C:cytoplasm"/>
    <property type="evidence" value="ECO:0007669"/>
    <property type="project" value="TreeGrafter"/>
</dbReference>
<comment type="cofactor">
    <cofactor evidence="1">
        <name>pantetheine 4'-phosphate</name>
        <dbReference type="ChEBI" id="CHEBI:47942"/>
    </cofactor>
</comment>
<dbReference type="GO" id="GO:0044550">
    <property type="term" value="P:secondary metabolite biosynthetic process"/>
    <property type="evidence" value="ECO:0007669"/>
    <property type="project" value="TreeGrafter"/>
</dbReference>
<dbReference type="InterPro" id="IPR009081">
    <property type="entry name" value="PP-bd_ACP"/>
</dbReference>
<dbReference type="PANTHER" id="PTHR45527">
    <property type="entry name" value="NONRIBOSOMAL PEPTIDE SYNTHETASE"/>
    <property type="match status" value="1"/>
</dbReference>
<name>A0A5M3X4J5_9ACTN</name>
<sequence length="493" mass="52823">MPRNPASPLQRGMWINELAGSGTAYQMPLAITFEGPLDVPALLAACTAVLDRHELLGAAFQEDDGELLIVRADIPPTVAHGPEQPPDFDVRWGPLARFTLTETGPDRHRLLFVAHHLVFDGMSKDILVRDLAALYAGRPVAAAAPPYGEVIQAERERVEEALPAAETFWKARWRDQFEVFTPGGETTASRRPGPGASVAALSGLPDPGDLGVTTFEHVLTALHALLHRYGAREPIISVDLSTRGPETAETVGLLVNELPVVARPEPGGTFRELAHQVRDELRAVYGFREVPLARALGGLSPRGSLTPVSVSYRRRGPDPDFPGLTADVDWAMFNGGARGALHLQAVEGPGTLDAWLRYDPRVLTGEDAALIAADLRAVLGQPPDTPVSELVLPSSGAHTSQARPTEPAAVAAAAPPEIVEGVTRIWCDVLRLKHVGPHEDLFDLGGHSMSIINIIARIDKQYGVELPMDVFFDNPTVEGVAEAVAQASIHSGA</sequence>
<dbReference type="RefSeq" id="WP_155361107.1">
    <property type="nucleotide sequence ID" value="NZ_BAAAHL010000043.1"/>
</dbReference>
<dbReference type="InterPro" id="IPR006162">
    <property type="entry name" value="Ppantetheine_attach_site"/>
</dbReference>
<evidence type="ECO:0000256" key="2">
    <source>
        <dbReference type="ARBA" id="ARBA00022450"/>
    </source>
</evidence>
<protein>
    <recommendedName>
        <fullName evidence="4">Carrier domain-containing protein</fullName>
    </recommendedName>
</protein>
<comment type="caution">
    <text evidence="5">The sequence shown here is derived from an EMBL/GenBank/DDBJ whole genome shotgun (WGS) entry which is preliminary data.</text>
</comment>
<dbReference type="SMART" id="SM00823">
    <property type="entry name" value="PKS_PP"/>
    <property type="match status" value="1"/>
</dbReference>
<dbReference type="Gene3D" id="3.30.559.10">
    <property type="entry name" value="Chloramphenicol acetyltransferase-like domain"/>
    <property type="match status" value="1"/>
</dbReference>
<dbReference type="InterPro" id="IPR001242">
    <property type="entry name" value="Condensation_dom"/>
</dbReference>
<dbReference type="Gene3D" id="1.10.1200.10">
    <property type="entry name" value="ACP-like"/>
    <property type="match status" value="1"/>
</dbReference>
<dbReference type="PANTHER" id="PTHR45527:SF1">
    <property type="entry name" value="FATTY ACID SYNTHASE"/>
    <property type="match status" value="1"/>
</dbReference>
<organism evidence="5 6">
    <name type="scientific">Acrocarpospora macrocephala</name>
    <dbReference type="NCBI Taxonomy" id="150177"/>
    <lineage>
        <taxon>Bacteria</taxon>
        <taxon>Bacillati</taxon>
        <taxon>Actinomycetota</taxon>
        <taxon>Actinomycetes</taxon>
        <taxon>Streptosporangiales</taxon>
        <taxon>Streptosporangiaceae</taxon>
        <taxon>Acrocarpospora</taxon>
    </lineage>
</organism>
<dbReference type="Pfam" id="PF00550">
    <property type="entry name" value="PP-binding"/>
    <property type="match status" value="1"/>
</dbReference>
<dbReference type="Gene3D" id="3.30.559.30">
    <property type="entry name" value="Nonribosomal peptide synthetase, condensation domain"/>
    <property type="match status" value="1"/>
</dbReference>
<keyword evidence="3" id="KW-0597">Phosphoprotein</keyword>
<dbReference type="PROSITE" id="PS00012">
    <property type="entry name" value="PHOSPHOPANTETHEINE"/>
    <property type="match status" value="1"/>
</dbReference>
<dbReference type="GO" id="GO:0008610">
    <property type="term" value="P:lipid biosynthetic process"/>
    <property type="evidence" value="ECO:0007669"/>
    <property type="project" value="UniProtKB-ARBA"/>
</dbReference>
<gene>
    <name evidence="5" type="ORF">Amac_096280</name>
</gene>
<dbReference type="InterPro" id="IPR023213">
    <property type="entry name" value="CAT-like_dom_sf"/>
</dbReference>
<evidence type="ECO:0000259" key="4">
    <source>
        <dbReference type="PROSITE" id="PS50075"/>
    </source>
</evidence>
<evidence type="ECO:0000313" key="6">
    <source>
        <dbReference type="Proteomes" id="UP000331127"/>
    </source>
</evidence>
<feature type="domain" description="Carrier" evidence="4">
    <location>
        <begin position="413"/>
        <end position="488"/>
    </location>
</feature>
<evidence type="ECO:0000256" key="1">
    <source>
        <dbReference type="ARBA" id="ARBA00001957"/>
    </source>
</evidence>
<dbReference type="EMBL" id="BLAE01000089">
    <property type="protein sequence ID" value="GES16030.1"/>
    <property type="molecule type" value="Genomic_DNA"/>
</dbReference>
<keyword evidence="6" id="KW-1185">Reference proteome</keyword>
<accession>A0A5M3X4J5</accession>
<dbReference type="SUPFAM" id="SSF47336">
    <property type="entry name" value="ACP-like"/>
    <property type="match status" value="1"/>
</dbReference>
<dbReference type="OrthoDB" id="2472181at2"/>
<dbReference type="InterPro" id="IPR020806">
    <property type="entry name" value="PKS_PP-bd"/>
</dbReference>
<dbReference type="GO" id="GO:0003824">
    <property type="term" value="F:catalytic activity"/>
    <property type="evidence" value="ECO:0007669"/>
    <property type="project" value="InterPro"/>
</dbReference>
<dbReference type="PROSITE" id="PS50075">
    <property type="entry name" value="CARRIER"/>
    <property type="match status" value="1"/>
</dbReference>
<dbReference type="GO" id="GO:0031177">
    <property type="term" value="F:phosphopantetheine binding"/>
    <property type="evidence" value="ECO:0007669"/>
    <property type="project" value="InterPro"/>
</dbReference>
<dbReference type="Proteomes" id="UP000331127">
    <property type="component" value="Unassembled WGS sequence"/>
</dbReference>
<reference evidence="5 6" key="1">
    <citation type="submission" date="2019-10" db="EMBL/GenBank/DDBJ databases">
        <title>Whole genome shotgun sequence of Acrocarpospora macrocephala NBRC 16266.</title>
        <authorList>
            <person name="Ichikawa N."/>
            <person name="Kimura A."/>
            <person name="Kitahashi Y."/>
            <person name="Komaki H."/>
            <person name="Oguchi A."/>
        </authorList>
    </citation>
    <scope>NUCLEOTIDE SEQUENCE [LARGE SCALE GENOMIC DNA]</scope>
    <source>
        <strain evidence="5 6">NBRC 16266</strain>
    </source>
</reference>
<dbReference type="Pfam" id="PF00668">
    <property type="entry name" value="Condensation"/>
    <property type="match status" value="1"/>
</dbReference>
<dbReference type="InterPro" id="IPR036736">
    <property type="entry name" value="ACP-like_sf"/>
</dbReference>
<dbReference type="AlphaFoldDB" id="A0A5M3X4J5"/>
<evidence type="ECO:0000313" key="5">
    <source>
        <dbReference type="EMBL" id="GES16030.1"/>
    </source>
</evidence>
<dbReference type="GO" id="GO:0043041">
    <property type="term" value="P:amino acid activation for nonribosomal peptide biosynthetic process"/>
    <property type="evidence" value="ECO:0007669"/>
    <property type="project" value="TreeGrafter"/>
</dbReference>
<evidence type="ECO:0000256" key="3">
    <source>
        <dbReference type="ARBA" id="ARBA00022553"/>
    </source>
</evidence>